<protein>
    <submittedName>
        <fullName evidence="1">Uncharacterized protein</fullName>
    </submittedName>
</protein>
<comment type="caution">
    <text evidence="1">The sequence shown here is derived from an EMBL/GenBank/DDBJ whole genome shotgun (WGS) entry which is preliminary data.</text>
</comment>
<evidence type="ECO:0000313" key="1">
    <source>
        <dbReference type="EMBL" id="EFE93323.1"/>
    </source>
</evidence>
<dbReference type="HOGENOM" id="CLU_3398397_0_0_6"/>
<evidence type="ECO:0000313" key="2">
    <source>
        <dbReference type="Proteomes" id="UP000005723"/>
    </source>
</evidence>
<name>D4EA55_SEROD</name>
<dbReference type="Proteomes" id="UP000005723">
    <property type="component" value="Unassembled WGS sequence"/>
</dbReference>
<reference evidence="1 2" key="1">
    <citation type="submission" date="2010-01" db="EMBL/GenBank/DDBJ databases">
        <authorList>
            <person name="Muzny D."/>
            <person name="Qin X."/>
            <person name="Deng J."/>
            <person name="Jiang H."/>
            <person name="Liu Y."/>
            <person name="Qu J."/>
            <person name="Song X.-Z."/>
            <person name="Zhang L."/>
            <person name="Thornton R."/>
            <person name="Coyle M."/>
            <person name="Francisco L."/>
            <person name="Jackson L."/>
            <person name="Javaid M."/>
            <person name="Korchina V."/>
            <person name="Kovar C."/>
            <person name="Mata R."/>
            <person name="Mathew T."/>
            <person name="Ngo R."/>
            <person name="Nguyen L."/>
            <person name="Nguyen N."/>
            <person name="Okwuonu G."/>
            <person name="Ongeri F."/>
            <person name="Pham C."/>
            <person name="Simmons D."/>
            <person name="Wilczek-Boney K."/>
            <person name="Hale W."/>
            <person name="Jakkamsetti A."/>
            <person name="Pham P."/>
            <person name="Ruth R."/>
            <person name="San Lucas F."/>
            <person name="Warren J."/>
            <person name="Zhang J."/>
            <person name="Zhao Z."/>
            <person name="Zhou C."/>
            <person name="Zhu D."/>
            <person name="Lee S."/>
            <person name="Bess C."/>
            <person name="Blankenburg K."/>
            <person name="Forbes L."/>
            <person name="Fu Q."/>
            <person name="Gubbala S."/>
            <person name="Hirani K."/>
            <person name="Jayaseelan J.C."/>
            <person name="Lara F."/>
            <person name="Munidasa M."/>
            <person name="Palculict T."/>
            <person name="Patil S."/>
            <person name="Pu L.-L."/>
            <person name="Saada N."/>
            <person name="Tang L."/>
            <person name="Weissenberger G."/>
            <person name="Zhu Y."/>
            <person name="Hemphill L."/>
            <person name="Shang Y."/>
            <person name="Youmans B."/>
            <person name="Ayvaz T."/>
            <person name="Ross M."/>
            <person name="Santibanez J."/>
            <person name="Aqrawi P."/>
            <person name="Gross S."/>
            <person name="Joshi V."/>
            <person name="Fowler G."/>
            <person name="Nazareth L."/>
            <person name="Reid J."/>
            <person name="Worley K."/>
            <person name="Petrosino J."/>
            <person name="Highlander S."/>
            <person name="Gibbs R."/>
        </authorList>
    </citation>
    <scope>NUCLEOTIDE SEQUENCE [LARGE SCALE GENOMIC DNA]</scope>
    <source>
        <strain evidence="1 2">DSM 4582</strain>
    </source>
</reference>
<dbReference type="AlphaFoldDB" id="D4EA55"/>
<accession>D4EA55</accession>
<sequence>MRDLGYWYLPTFMLRDLYKKVPPSCFRQWIK</sequence>
<dbReference type="STRING" id="667129.HMPREF0758_5055"/>
<proteinExistence type="predicted"/>
<keyword evidence="2" id="KW-1185">Reference proteome</keyword>
<organism evidence="1 2">
    <name type="scientific">Serratia odorifera DSM 4582</name>
    <dbReference type="NCBI Taxonomy" id="667129"/>
    <lineage>
        <taxon>Bacteria</taxon>
        <taxon>Pseudomonadati</taxon>
        <taxon>Pseudomonadota</taxon>
        <taxon>Gammaproteobacteria</taxon>
        <taxon>Enterobacterales</taxon>
        <taxon>Yersiniaceae</taxon>
        <taxon>Serratia</taxon>
    </lineage>
</organism>
<gene>
    <name evidence="1" type="ORF">HMPREF0758_5055</name>
</gene>
<dbReference type="EMBL" id="ADBY01000080">
    <property type="protein sequence ID" value="EFE93323.1"/>
    <property type="molecule type" value="Genomic_DNA"/>
</dbReference>